<keyword evidence="3" id="KW-1185">Reference proteome</keyword>
<dbReference type="GO" id="GO:0032259">
    <property type="term" value="P:methylation"/>
    <property type="evidence" value="ECO:0007669"/>
    <property type="project" value="UniProtKB-KW"/>
</dbReference>
<dbReference type="EMBL" id="JAHGAW010000001">
    <property type="protein sequence ID" value="MBT2185446.1"/>
    <property type="molecule type" value="Genomic_DNA"/>
</dbReference>
<dbReference type="InterPro" id="IPR041698">
    <property type="entry name" value="Methyltransf_25"/>
</dbReference>
<dbReference type="InterPro" id="IPR029063">
    <property type="entry name" value="SAM-dependent_MTases_sf"/>
</dbReference>
<dbReference type="Pfam" id="PF13649">
    <property type="entry name" value="Methyltransf_25"/>
    <property type="match status" value="1"/>
</dbReference>
<name>A0A9X1AIW0_9SPHN</name>
<dbReference type="GO" id="GO:0008168">
    <property type="term" value="F:methyltransferase activity"/>
    <property type="evidence" value="ECO:0007669"/>
    <property type="project" value="UniProtKB-KW"/>
</dbReference>
<keyword evidence="2" id="KW-0489">Methyltransferase</keyword>
<dbReference type="Proteomes" id="UP001138757">
    <property type="component" value="Unassembled WGS sequence"/>
</dbReference>
<evidence type="ECO:0000313" key="3">
    <source>
        <dbReference type="Proteomes" id="UP001138757"/>
    </source>
</evidence>
<proteinExistence type="predicted"/>
<evidence type="ECO:0000313" key="2">
    <source>
        <dbReference type="EMBL" id="MBT2185446.1"/>
    </source>
</evidence>
<sequence>MTAAKRAVSAKLFFLKEFFRDPRAVGSVIPTSRAAIDALLDPVDWSRVRTVVEYGPGTGVFTREILSRIRPSARLVAIDTNRVFIDYLRDVIADDRLVCVHGSAADVEAILARCGEHAADYVISGLPFSTLPGAITDAIMDSTCRAIRPGGAFLVYQYSLFVMPMLEARFDRVQLGRVWRCTPPARLFWAHRSMASAFSLDDAESLAAE</sequence>
<accession>A0A9X1AIW0</accession>
<organism evidence="2 3">
    <name type="scientific">Sphingobium nicotianae</name>
    <dbReference type="NCBI Taxonomy" id="2782607"/>
    <lineage>
        <taxon>Bacteria</taxon>
        <taxon>Pseudomonadati</taxon>
        <taxon>Pseudomonadota</taxon>
        <taxon>Alphaproteobacteria</taxon>
        <taxon>Sphingomonadales</taxon>
        <taxon>Sphingomonadaceae</taxon>
        <taxon>Sphingobium</taxon>
    </lineage>
</organism>
<dbReference type="Gene3D" id="3.40.50.150">
    <property type="entry name" value="Vaccinia Virus protein VP39"/>
    <property type="match status" value="1"/>
</dbReference>
<protein>
    <submittedName>
        <fullName evidence="2">Methyltransferase domain-containing protein</fullName>
    </submittedName>
</protein>
<reference evidence="2" key="1">
    <citation type="submission" date="2021-05" db="EMBL/GenBank/DDBJ databases">
        <title>Genome of Sphingobium sp. strain.</title>
        <authorList>
            <person name="Fan R."/>
        </authorList>
    </citation>
    <scope>NUCLEOTIDE SEQUENCE</scope>
    <source>
        <strain evidence="2">H33</strain>
    </source>
</reference>
<keyword evidence="2" id="KW-0808">Transferase</keyword>
<evidence type="ECO:0000259" key="1">
    <source>
        <dbReference type="Pfam" id="PF13649"/>
    </source>
</evidence>
<dbReference type="AlphaFoldDB" id="A0A9X1AIW0"/>
<comment type="caution">
    <text evidence="2">The sequence shown here is derived from an EMBL/GenBank/DDBJ whole genome shotgun (WGS) entry which is preliminary data.</text>
</comment>
<dbReference type="SUPFAM" id="SSF53335">
    <property type="entry name" value="S-adenosyl-L-methionine-dependent methyltransferases"/>
    <property type="match status" value="1"/>
</dbReference>
<gene>
    <name evidence="2" type="ORF">KK488_00605</name>
</gene>
<dbReference type="CDD" id="cd02440">
    <property type="entry name" value="AdoMet_MTases"/>
    <property type="match status" value="1"/>
</dbReference>
<feature type="domain" description="Methyltransferase" evidence="1">
    <location>
        <begin position="51"/>
        <end position="151"/>
    </location>
</feature>